<dbReference type="PANTHER" id="PTHR30294">
    <property type="entry name" value="MEMBRANE COMPONENT OF ABC TRANSPORTER YHHJ-RELATED"/>
    <property type="match status" value="1"/>
</dbReference>
<dbReference type="PROSITE" id="PS51012">
    <property type="entry name" value="ABC_TM2"/>
    <property type="match status" value="1"/>
</dbReference>
<dbReference type="GO" id="GO:0140359">
    <property type="term" value="F:ABC-type transporter activity"/>
    <property type="evidence" value="ECO:0007669"/>
    <property type="project" value="InterPro"/>
</dbReference>
<evidence type="ECO:0000259" key="9">
    <source>
        <dbReference type="PROSITE" id="PS51012"/>
    </source>
</evidence>
<gene>
    <name evidence="10" type="ORF">CR164_12620</name>
</gene>
<keyword evidence="6 8" id="KW-1133">Transmembrane helix</keyword>
<comment type="subcellular location">
    <subcellularLocation>
        <location evidence="1">Cell membrane</location>
        <topology evidence="1">Multi-pass membrane protein</topology>
    </subcellularLocation>
</comment>
<evidence type="ECO:0000256" key="5">
    <source>
        <dbReference type="ARBA" id="ARBA00022692"/>
    </source>
</evidence>
<evidence type="ECO:0000256" key="7">
    <source>
        <dbReference type="ARBA" id="ARBA00023136"/>
    </source>
</evidence>
<evidence type="ECO:0000256" key="8">
    <source>
        <dbReference type="SAM" id="Phobius"/>
    </source>
</evidence>
<dbReference type="Proteomes" id="UP000246278">
    <property type="component" value="Unassembled WGS sequence"/>
</dbReference>
<feature type="transmembrane region" description="Helical" evidence="8">
    <location>
        <begin position="227"/>
        <end position="246"/>
    </location>
</feature>
<dbReference type="GO" id="GO:0005886">
    <property type="term" value="C:plasma membrane"/>
    <property type="evidence" value="ECO:0007669"/>
    <property type="project" value="UniProtKB-SubCell"/>
</dbReference>
<feature type="transmembrane region" description="Helical" evidence="8">
    <location>
        <begin position="21"/>
        <end position="42"/>
    </location>
</feature>
<evidence type="ECO:0000256" key="6">
    <source>
        <dbReference type="ARBA" id="ARBA00022989"/>
    </source>
</evidence>
<keyword evidence="7 8" id="KW-0472">Membrane</keyword>
<feature type="domain" description="ABC transmembrane type-2" evidence="9">
    <location>
        <begin position="135"/>
        <end position="371"/>
    </location>
</feature>
<evidence type="ECO:0000256" key="4">
    <source>
        <dbReference type="ARBA" id="ARBA00022475"/>
    </source>
</evidence>
<keyword evidence="5 8" id="KW-0812">Transmembrane</keyword>
<evidence type="ECO:0000256" key="1">
    <source>
        <dbReference type="ARBA" id="ARBA00004651"/>
    </source>
</evidence>
<protein>
    <recommendedName>
        <fullName evidence="9">ABC transmembrane type-2 domain-containing protein</fullName>
    </recommendedName>
</protein>
<sequence>MKRHTARNIWHLGIKELRSLWSDKIMLGLILFMFTVGIYVAAGAQSRELHNAPIAFVDNDRSPLSERIIDAFYPPHFKHPEHISQQEIDPGMDEGLYTFVLVIPPEFQHDVLAGKLPEIQVNVDATRMTQAFIGSSYISSIINGEVLEFVRGYRTSTPLPIDLAVKVRFNPNLNGIWFGSVMEIMTNITILSIILTGAALIRERERGTIEHLLVMPLTPLEIMGAKVWANGIVVLASAMLSLFLVVKGLFQVPIAGSITLFMIGAMLHLFSTTSIGIFLGTIARSMPQFGLLIILVILPMQLLSGGVTPRESMPEIVQNIMLISPTTHFVNFSKAIMYRGAGISVVWKQFAVISLIGTVFFLIALTRFRKTVAQTQL</sequence>
<keyword evidence="11" id="KW-1185">Reference proteome</keyword>
<reference evidence="11" key="1">
    <citation type="submission" date="2017-10" db="EMBL/GenBank/DDBJ databases">
        <authorList>
            <person name="Gaisin V.A."/>
            <person name="Rysina M.S."/>
            <person name="Grouzdev D.S."/>
        </authorList>
    </citation>
    <scope>NUCLEOTIDE SEQUENCE [LARGE SCALE GENOMIC DNA]</scope>
    <source>
        <strain evidence="11">V1</strain>
    </source>
</reference>
<dbReference type="AlphaFoldDB" id="A0A317T2P9"/>
<proteinExistence type="inferred from homology"/>
<evidence type="ECO:0000313" key="10">
    <source>
        <dbReference type="EMBL" id="PWW80963.1"/>
    </source>
</evidence>
<accession>A0A317T2P9</accession>
<keyword evidence="4" id="KW-1003">Cell membrane</keyword>
<evidence type="ECO:0000256" key="2">
    <source>
        <dbReference type="ARBA" id="ARBA00007783"/>
    </source>
</evidence>
<feature type="transmembrane region" description="Helical" evidence="8">
    <location>
        <begin position="176"/>
        <end position="201"/>
    </location>
</feature>
<comment type="caution">
    <text evidence="10">The sequence shown here is derived from an EMBL/GenBank/DDBJ whole genome shotgun (WGS) entry which is preliminary data.</text>
</comment>
<feature type="transmembrane region" description="Helical" evidence="8">
    <location>
        <begin position="346"/>
        <end position="365"/>
    </location>
</feature>
<dbReference type="InterPro" id="IPR051449">
    <property type="entry name" value="ABC-2_transporter_component"/>
</dbReference>
<dbReference type="Pfam" id="PF12698">
    <property type="entry name" value="ABC2_membrane_3"/>
    <property type="match status" value="1"/>
</dbReference>
<dbReference type="PANTHER" id="PTHR30294:SF47">
    <property type="entry name" value="INNER MEMBRANE TRANSPORT PERMEASE YHHJ"/>
    <property type="match status" value="1"/>
</dbReference>
<dbReference type="InterPro" id="IPR047817">
    <property type="entry name" value="ABC2_TM_bact-type"/>
</dbReference>
<keyword evidence="3" id="KW-0813">Transport</keyword>
<feature type="transmembrane region" description="Helical" evidence="8">
    <location>
        <begin position="289"/>
        <end position="307"/>
    </location>
</feature>
<evidence type="ECO:0000313" key="11">
    <source>
        <dbReference type="Proteomes" id="UP000246278"/>
    </source>
</evidence>
<dbReference type="Gene3D" id="3.40.1710.10">
    <property type="entry name" value="abc type-2 transporter like domain"/>
    <property type="match status" value="1"/>
</dbReference>
<dbReference type="InterPro" id="IPR013525">
    <property type="entry name" value="ABC2_TM"/>
</dbReference>
<dbReference type="OrthoDB" id="9808686at2"/>
<feature type="transmembrane region" description="Helical" evidence="8">
    <location>
        <begin position="258"/>
        <end position="282"/>
    </location>
</feature>
<dbReference type="RefSeq" id="WP_110024361.1">
    <property type="nucleotide sequence ID" value="NZ_PDNZ01000013.1"/>
</dbReference>
<comment type="similarity">
    <text evidence="2">Belongs to the ABC-2 integral membrane protein family.</text>
</comment>
<name>A0A317T2P9_9CHLB</name>
<dbReference type="EMBL" id="PDNZ01000013">
    <property type="protein sequence ID" value="PWW80963.1"/>
    <property type="molecule type" value="Genomic_DNA"/>
</dbReference>
<evidence type="ECO:0000256" key="3">
    <source>
        <dbReference type="ARBA" id="ARBA00022448"/>
    </source>
</evidence>
<organism evidence="10 11">
    <name type="scientific">Prosthecochloris marina</name>
    <dbReference type="NCBI Taxonomy" id="2017681"/>
    <lineage>
        <taxon>Bacteria</taxon>
        <taxon>Pseudomonadati</taxon>
        <taxon>Chlorobiota</taxon>
        <taxon>Chlorobiia</taxon>
        <taxon>Chlorobiales</taxon>
        <taxon>Chlorobiaceae</taxon>
        <taxon>Prosthecochloris</taxon>
    </lineage>
</organism>